<dbReference type="InterPro" id="IPR011055">
    <property type="entry name" value="Dup_hybrid_motif"/>
</dbReference>
<accession>A6G639</accession>
<feature type="signal peptide" evidence="1">
    <location>
        <begin position="1"/>
        <end position="23"/>
    </location>
</feature>
<dbReference type="InterPro" id="IPR050570">
    <property type="entry name" value="Cell_wall_metabolism_enzyme"/>
</dbReference>
<dbReference type="AlphaFoldDB" id="A6G639"/>
<dbReference type="PANTHER" id="PTHR21666:SF270">
    <property type="entry name" value="MUREIN HYDROLASE ACTIVATOR ENVC"/>
    <property type="match status" value="1"/>
</dbReference>
<name>A6G639_9BACT</name>
<comment type="caution">
    <text evidence="3">The sequence shown here is derived from an EMBL/GenBank/DDBJ whole genome shotgun (WGS) entry which is preliminary data.</text>
</comment>
<dbReference type="PANTHER" id="PTHR21666">
    <property type="entry name" value="PEPTIDASE-RELATED"/>
    <property type="match status" value="1"/>
</dbReference>
<proteinExistence type="predicted"/>
<feature type="domain" description="M23ase beta-sheet core" evidence="2">
    <location>
        <begin position="56"/>
        <end position="144"/>
    </location>
</feature>
<dbReference type="PROSITE" id="PS51257">
    <property type="entry name" value="PROKAR_LIPOPROTEIN"/>
    <property type="match status" value="1"/>
</dbReference>
<dbReference type="STRING" id="391625.PPSIR1_29358"/>
<gene>
    <name evidence="3" type="ORF">PPSIR1_29358</name>
</gene>
<protein>
    <submittedName>
        <fullName evidence="3">Peptidase M23B</fullName>
    </submittedName>
</protein>
<keyword evidence="4" id="KW-1185">Reference proteome</keyword>
<dbReference type="Gene3D" id="2.70.70.10">
    <property type="entry name" value="Glucose Permease (Domain IIA)"/>
    <property type="match status" value="1"/>
</dbReference>
<keyword evidence="1" id="KW-0732">Signal</keyword>
<dbReference type="Pfam" id="PF01551">
    <property type="entry name" value="Peptidase_M23"/>
    <property type="match status" value="1"/>
</dbReference>
<dbReference type="eggNOG" id="COG0739">
    <property type="taxonomic scope" value="Bacteria"/>
</dbReference>
<reference evidence="3 4" key="1">
    <citation type="submission" date="2007-06" db="EMBL/GenBank/DDBJ databases">
        <authorList>
            <person name="Shimkets L."/>
            <person name="Ferriera S."/>
            <person name="Johnson J."/>
            <person name="Kravitz S."/>
            <person name="Beeson K."/>
            <person name="Sutton G."/>
            <person name="Rogers Y.-H."/>
            <person name="Friedman R."/>
            <person name="Frazier M."/>
            <person name="Venter J.C."/>
        </authorList>
    </citation>
    <scope>NUCLEOTIDE SEQUENCE [LARGE SCALE GENOMIC DNA]</scope>
    <source>
        <strain evidence="3 4">SIR-1</strain>
    </source>
</reference>
<dbReference type="GO" id="GO:0004222">
    <property type="term" value="F:metalloendopeptidase activity"/>
    <property type="evidence" value="ECO:0007669"/>
    <property type="project" value="TreeGrafter"/>
</dbReference>
<dbReference type="RefSeq" id="WP_006972188.1">
    <property type="nucleotide sequence ID" value="NZ_ABCS01000028.1"/>
</dbReference>
<evidence type="ECO:0000313" key="4">
    <source>
        <dbReference type="Proteomes" id="UP000005801"/>
    </source>
</evidence>
<organism evidence="3 4">
    <name type="scientific">Plesiocystis pacifica SIR-1</name>
    <dbReference type="NCBI Taxonomy" id="391625"/>
    <lineage>
        <taxon>Bacteria</taxon>
        <taxon>Pseudomonadati</taxon>
        <taxon>Myxococcota</taxon>
        <taxon>Polyangia</taxon>
        <taxon>Nannocystales</taxon>
        <taxon>Nannocystaceae</taxon>
        <taxon>Plesiocystis</taxon>
    </lineage>
</organism>
<feature type="chain" id="PRO_5002697139" evidence="1">
    <location>
        <begin position="24"/>
        <end position="271"/>
    </location>
</feature>
<dbReference type="Proteomes" id="UP000005801">
    <property type="component" value="Unassembled WGS sequence"/>
</dbReference>
<dbReference type="InterPro" id="IPR016047">
    <property type="entry name" value="M23ase_b-sheet_dom"/>
</dbReference>
<dbReference type="CDD" id="cd12797">
    <property type="entry name" value="M23_peptidase"/>
    <property type="match status" value="1"/>
</dbReference>
<evidence type="ECO:0000259" key="2">
    <source>
        <dbReference type="Pfam" id="PF01551"/>
    </source>
</evidence>
<dbReference type="EMBL" id="ABCS01000028">
    <property type="protein sequence ID" value="EDM78641.1"/>
    <property type="molecule type" value="Genomic_DNA"/>
</dbReference>
<sequence length="271" mass="28581">MSRTRLAPLVLAALVSVAGLACSEDVVWPIANSADIDADPISSPFGPRDQSGDYDFHAGVDFAVPEGTKVRAIKAGTVEKAVEWDGESGTGTWVLIDHGGGEKSAYLHLSKLKVKDGDNVRAGKVIGRSGSTGNTSPHLHLTYMLGVAGSGADESVAVNPLELLPSSLMAEPEVEWGDDRVVLIMPVQPMSVQAIALEGGGLSRTVDYADILALGNPDRDNQTQDGIRLAVEDLDDGRFELSLRLSPENSAPARVVLTDFEGEVVLDASRP</sequence>
<evidence type="ECO:0000313" key="3">
    <source>
        <dbReference type="EMBL" id="EDM78641.1"/>
    </source>
</evidence>
<evidence type="ECO:0000256" key="1">
    <source>
        <dbReference type="SAM" id="SignalP"/>
    </source>
</evidence>
<dbReference type="SUPFAM" id="SSF51261">
    <property type="entry name" value="Duplicated hybrid motif"/>
    <property type="match status" value="1"/>
</dbReference>